<evidence type="ECO:0000259" key="1">
    <source>
        <dbReference type="Pfam" id="PF05050"/>
    </source>
</evidence>
<name>A0A8K2A1Q2_9CYAN</name>
<protein>
    <submittedName>
        <fullName evidence="2">FkbM family methyltransferase</fullName>
    </submittedName>
</protein>
<reference evidence="2" key="1">
    <citation type="submission" date="2019-12" db="EMBL/GenBank/DDBJ databases">
        <title>High-Quality draft genome sequences of three cyanobacteria isolated from the limestone walls of the Old Cathedral of Coimbra.</title>
        <authorList>
            <person name="Tiago I."/>
            <person name="Soares F."/>
            <person name="Portugal A."/>
        </authorList>
    </citation>
    <scope>NUCLEOTIDE SEQUENCE [LARGE SCALE GENOMIC DNA]</scope>
    <source>
        <strain evidence="2">C</strain>
    </source>
</reference>
<dbReference type="InterPro" id="IPR052514">
    <property type="entry name" value="SAM-dependent_MTase"/>
</dbReference>
<dbReference type="Proteomes" id="UP000607397">
    <property type="component" value="Unassembled WGS sequence"/>
</dbReference>
<dbReference type="Gene3D" id="3.40.50.150">
    <property type="entry name" value="Vaccinia Virus protein VP39"/>
    <property type="match status" value="1"/>
</dbReference>
<dbReference type="Pfam" id="PF05050">
    <property type="entry name" value="Methyltransf_21"/>
    <property type="match status" value="1"/>
</dbReference>
<dbReference type="InterPro" id="IPR029063">
    <property type="entry name" value="SAM-dependent_MTases_sf"/>
</dbReference>
<dbReference type="EMBL" id="WVIC01000040">
    <property type="protein sequence ID" value="NCJ08081.1"/>
    <property type="molecule type" value="Genomic_DNA"/>
</dbReference>
<feature type="domain" description="Methyltransferase FkbM" evidence="1">
    <location>
        <begin position="91"/>
        <end position="249"/>
    </location>
</feature>
<sequence>MLKSLYSNLKFIWLHPINKNQQISAIFIFLRWQIASRVFNKPIIHDWIEDAKVVIRPSETGLTQNLYCGLHEFQDMSFVLHAVTESDFFVDIGANSGSYTILACAVKGARGSAFEPVPQTFKRLDLNCKINDLMNRVSLHNLALGDEESQLEFSISQDCTNHVLTKEEIGVIKSLKVSIKRIDDMVFESNPTFFKIDVEGFETKVIQGGMKSLLSDKVKAVLLELNGSGEKYGFNEDEILKKMFDLGYKSYSYNPWLRKLESLNGKCLTSGNTLFIRDLNTVSEIVRNSPKVSVKGVSI</sequence>
<comment type="caution">
    <text evidence="2">The sequence shown here is derived from an EMBL/GenBank/DDBJ whole genome shotgun (WGS) entry which is preliminary data.</text>
</comment>
<dbReference type="GO" id="GO:0008168">
    <property type="term" value="F:methyltransferase activity"/>
    <property type="evidence" value="ECO:0007669"/>
    <property type="project" value="UniProtKB-KW"/>
</dbReference>
<dbReference type="PANTHER" id="PTHR34203:SF15">
    <property type="entry name" value="SLL1173 PROTEIN"/>
    <property type="match status" value="1"/>
</dbReference>
<keyword evidence="2" id="KW-0489">Methyltransferase</keyword>
<evidence type="ECO:0000313" key="2">
    <source>
        <dbReference type="EMBL" id="NCJ08081.1"/>
    </source>
</evidence>
<dbReference type="RefSeq" id="WP_161826558.1">
    <property type="nucleotide sequence ID" value="NZ_WVIC01000040.1"/>
</dbReference>
<dbReference type="SUPFAM" id="SSF53335">
    <property type="entry name" value="S-adenosyl-L-methionine-dependent methyltransferases"/>
    <property type="match status" value="1"/>
</dbReference>
<dbReference type="NCBIfam" id="TIGR01444">
    <property type="entry name" value="fkbM_fam"/>
    <property type="match status" value="1"/>
</dbReference>
<dbReference type="InterPro" id="IPR006342">
    <property type="entry name" value="FkbM_mtfrase"/>
</dbReference>
<dbReference type="PANTHER" id="PTHR34203">
    <property type="entry name" value="METHYLTRANSFERASE, FKBM FAMILY PROTEIN"/>
    <property type="match status" value="1"/>
</dbReference>
<organism evidence="2 3">
    <name type="scientific">Petrachloros mirabilis ULC683</name>
    <dbReference type="NCBI Taxonomy" id="2781853"/>
    <lineage>
        <taxon>Bacteria</taxon>
        <taxon>Bacillati</taxon>
        <taxon>Cyanobacteriota</taxon>
        <taxon>Cyanophyceae</taxon>
        <taxon>Synechococcales</taxon>
        <taxon>Petrachlorosaceae</taxon>
        <taxon>Petrachloros</taxon>
        <taxon>Petrachloros mirabilis</taxon>
    </lineage>
</organism>
<accession>A0A8K2A1Q2</accession>
<dbReference type="GO" id="GO:0032259">
    <property type="term" value="P:methylation"/>
    <property type="evidence" value="ECO:0007669"/>
    <property type="project" value="UniProtKB-KW"/>
</dbReference>
<keyword evidence="3" id="KW-1185">Reference proteome</keyword>
<evidence type="ECO:0000313" key="3">
    <source>
        <dbReference type="Proteomes" id="UP000607397"/>
    </source>
</evidence>
<gene>
    <name evidence="2" type="ORF">GS597_16520</name>
</gene>
<keyword evidence="2" id="KW-0808">Transferase</keyword>
<dbReference type="AlphaFoldDB" id="A0A8K2A1Q2"/>
<proteinExistence type="predicted"/>